<dbReference type="InterPro" id="IPR016024">
    <property type="entry name" value="ARM-type_fold"/>
</dbReference>
<evidence type="ECO:0000313" key="8">
    <source>
        <dbReference type="RefSeq" id="XP_031550253.1"/>
    </source>
</evidence>
<feature type="domain" description="tRNA (32-2'-O)-methyltransferase regulator THADA-like TPR repeats region" evidence="5">
    <location>
        <begin position="540"/>
        <end position="809"/>
    </location>
</feature>
<dbReference type="InterPro" id="IPR056842">
    <property type="entry name" value="THADA-like_TPR_C"/>
</dbReference>
<dbReference type="InterPro" id="IPR051954">
    <property type="entry name" value="tRNA_methyltransferase_THADA"/>
</dbReference>
<keyword evidence="2" id="KW-0819">tRNA processing</keyword>
<dbReference type="Proteomes" id="UP000515163">
    <property type="component" value="Unplaced"/>
</dbReference>
<evidence type="ECO:0000259" key="6">
    <source>
        <dbReference type="Pfam" id="PF25151"/>
    </source>
</evidence>
<dbReference type="RefSeq" id="XP_031550253.1">
    <property type="nucleotide sequence ID" value="XM_031694393.1"/>
</dbReference>
<dbReference type="SUPFAM" id="SSF48371">
    <property type="entry name" value="ARM repeat"/>
    <property type="match status" value="3"/>
</dbReference>
<evidence type="ECO:0000256" key="1">
    <source>
        <dbReference type="ARBA" id="ARBA00010409"/>
    </source>
</evidence>
<dbReference type="Pfam" id="PF25151">
    <property type="entry name" value="TPR_Trm732_C"/>
    <property type="match status" value="1"/>
</dbReference>
<reference evidence="8" key="1">
    <citation type="submission" date="2025-08" db="UniProtKB">
        <authorList>
            <consortium name="RefSeq"/>
        </authorList>
    </citation>
    <scope>IDENTIFICATION</scope>
    <source>
        <tissue evidence="8">Tentacle</tissue>
    </source>
</reference>
<sequence length="2031" mass="228502">MKKPKQIYHQRINIDDCYVIKLKDLQHKSSISFIDLLLKCLNEIDSIKQTALLKKIGSAFNEVTLEEDITPDANVCLEVLTEIFVVLDFKNPTRRALASLFDSLPESFYNTASRSLSSSVIKKLQDYENKVTADVDLRPAIDMVSSLMENFNLGNDIIKLNGEPVLNFLATCLQHLVSRASVAENPVDQTTRMMDCLATIKTVIAVLQKNSNKIIKEAQSNGSNLHLWVDHVKGIMEQLMQVLNQEFLPDCQTASGMTLCLIVYLFSRRGSVAEAVLETVFPHHAEQNKQQTTTPDWITKVFQAKTWEVPISYNQLCLCHGVLTMIPLEDLLSPISHKDSKDINLQEKQTLMFDMVFPDLCQLLESLKDSFSCLSAFKVITLWAEQARRAAELHLVPYLLKSLLTGSAVIPQKLLSFVWDYWDHPVEVVRHQTKAIFEHVIRTHMVLSDKEPSADDFLKNLTGKLIEVGWHSRGIYGPLCCLTSAVGAKTMLGWYPCIPVQVINVLKDRIIAPHVIDFLDVITKAHKQEIISQGDDMDGWLKTWVVPLVNILRTEGSQEEGVLMEHSLSKLFKCYPESLQFIVGSLSCKQDKHVEILMTCLKTARRLGIIKVNNNTNKTDIQAEDVWGGVVPVDWLKKALCHVENQTRLDALGLLCDSPRTTEPISLIDLALLKVFLPLNMNNQSPSFRQQCVTHLKKLLTRMKECIRIEVKKLEKTRESLEESQRLESYKEFLHWFSDILFTSLFPGASFTRRVTSLHYLKLLSTIFNNDKTVKGKISAELFVFDDVMTDDNIAVLLECFNDTYEVNKTLAYELLTNGSPKSLPFQTPEVLQLLQQKISHLVSSPRAVDASTASITLKLLIDRCLLPLYPESPTCLRNSGNIDSQAYRVICYLLSSLRKQSLVAETSLHQASYQAPMHGLVYCLREVLGHIKLSRFSCDTSWQQLVSSLLDECFHVSDLVSPVVTCSSPEGHLIDEEYDDDTDLTSVPEDDPTSSEVFNNSSQVLLVCCWRTMKEVALILGDIVQNAPIKAEESGLLTPKQVHQIGDFFTTVLLTSKHRGAFELAYTGFVKLCSTLWICEDASLRQLPHQWLSSLMSDITASVPSEIFCGTRRSAGVPFFVQAIVTTEPMTAGKASFKRLMTDLIVIAEQPIDKNVPKDSTIPQVHARNILRALYRDTRLGEDVFPFVASGLMIAVRGFLSDSWAIRNSSTLLFSALMTRIFGVKKSKDEHSRRNCMTGREFFTRFPELHSFLLEEMKKATEAIEKSLALDLHPSLYPVLVLLSRLYPSSMDGVDSTLNMSAFIPYVIRCGGSSVLKTRAMAARAIVPLVAGECLVQVLQDLMNSLPVRLVSVEQNKMHGTLLQIQHLVHEHLVEATPSENIKSLVTSKVLQLFDKLSWIADSSNPCAMTCAVFLDITFKLFICLDWQTTGLKCKHLSTHTTDNVLHMRRYITHTALRKFTIVRSRPRMAVSVGEVLVKEICARICLKAVSACGMNSGADSGSDQEHVRETMNCTQENMVKRMSFQTPNHHQVIKCLLNSQDYEVRLVTLEHLNAYLSRNHSLSRSVDIASYHGNHDNGEILDGLTEALERVVLAESHLEDIAVDVLEMAMEREQHLDCLGQVYEVLSFVVGYLCFPITFSTSRTVSLVECWQHVLQQAQRSGQRDSVRCALLHFLSSMAGKVYQKLINANDDDIKTKTLDAVLSLNELFKSTSEEHQSIDVRYKTADILSNGSLSSLMWDPSRQLGYFPLDLWSVVIRLLHDDDSSVRDCMTSVLSVQPSTLDVHNKPESSSLPTLAIEVVLDRVWSEFYIRESDATLHWILEWITAKRASRTADTPIGACPEAPSEHASKIDLLFEKNSLNSYQEKEIIAEAALKTLKNHQREISEPGSDIVDDVNKEAIEVLEKITHESSSNFSGSFSRIYLSVLGLTAAEVIATASSIIQLSENKIGVAESEVIHNPNSCSPCPTRSNIPSRQITETVEKLKTIMETLCSRIHMKKELENAMDQPKLRKALRELSFLSNIDIHLFQ</sequence>
<feature type="domain" description="tRNA (32-2'-O)-methyltransferase regulator THADA-like C-terminal TPR repeats region" evidence="6">
    <location>
        <begin position="1208"/>
        <end position="1369"/>
    </location>
</feature>
<dbReference type="GO" id="GO:0030488">
    <property type="term" value="P:tRNA methylation"/>
    <property type="evidence" value="ECO:0007669"/>
    <property type="project" value="TreeGrafter"/>
</dbReference>
<name>A0A6P8H3V8_ACTTE</name>
<organism evidence="7 8">
    <name type="scientific">Actinia tenebrosa</name>
    <name type="common">Australian red waratah sea anemone</name>
    <dbReference type="NCBI Taxonomy" id="6105"/>
    <lineage>
        <taxon>Eukaryota</taxon>
        <taxon>Metazoa</taxon>
        <taxon>Cnidaria</taxon>
        <taxon>Anthozoa</taxon>
        <taxon>Hexacorallia</taxon>
        <taxon>Actiniaria</taxon>
        <taxon>Actiniidae</taxon>
        <taxon>Actinia</taxon>
    </lineage>
</organism>
<dbReference type="InParanoid" id="A0A6P8H3V8"/>
<proteinExistence type="inferred from homology"/>
<evidence type="ECO:0000259" key="4">
    <source>
        <dbReference type="Pfam" id="PF10350"/>
    </source>
</evidence>
<dbReference type="InterPro" id="IPR019442">
    <property type="entry name" value="THADA/TRM732_DUF2428"/>
</dbReference>
<dbReference type="FunCoup" id="A0A6P8H3V8">
    <property type="interactions" value="1349"/>
</dbReference>
<gene>
    <name evidence="8" type="primary">LOC116287711</name>
</gene>
<dbReference type="PANTHER" id="PTHR14387">
    <property type="entry name" value="THADA/DEATH RECEPTOR INTERACTING PROTEIN"/>
    <property type="match status" value="1"/>
</dbReference>
<dbReference type="GeneID" id="116287711"/>
<dbReference type="Pfam" id="PF10350">
    <property type="entry name" value="DUF2428"/>
    <property type="match status" value="1"/>
</dbReference>
<comment type="similarity">
    <text evidence="1">Belongs to the THADA family.</text>
</comment>
<dbReference type="OrthoDB" id="73997at2759"/>
<accession>A0A6P8H3V8</accession>
<evidence type="ECO:0000256" key="3">
    <source>
        <dbReference type="ARBA" id="ARBA00035698"/>
    </source>
</evidence>
<protein>
    <recommendedName>
        <fullName evidence="3">tRNA (32-2'-O)-methyltransferase regulator THADA</fullName>
    </recommendedName>
</protein>
<evidence type="ECO:0000256" key="2">
    <source>
        <dbReference type="ARBA" id="ARBA00022694"/>
    </source>
</evidence>
<dbReference type="PANTHER" id="PTHR14387:SF7">
    <property type="entry name" value="THYROID ADENOMA-ASSOCIATED PROTEIN"/>
    <property type="match status" value="1"/>
</dbReference>
<dbReference type="KEGG" id="aten:116287711"/>
<evidence type="ECO:0000259" key="5">
    <source>
        <dbReference type="Pfam" id="PF25150"/>
    </source>
</evidence>
<keyword evidence="7" id="KW-1185">Reference proteome</keyword>
<evidence type="ECO:0000313" key="7">
    <source>
        <dbReference type="Proteomes" id="UP000515163"/>
    </source>
</evidence>
<dbReference type="InterPro" id="IPR056843">
    <property type="entry name" value="THADA-like_TPR"/>
</dbReference>
<feature type="domain" description="DUF2428" evidence="4">
    <location>
        <begin position="945"/>
        <end position="1206"/>
    </location>
</feature>
<dbReference type="GO" id="GO:0005829">
    <property type="term" value="C:cytosol"/>
    <property type="evidence" value="ECO:0007669"/>
    <property type="project" value="TreeGrafter"/>
</dbReference>
<dbReference type="Pfam" id="PF25150">
    <property type="entry name" value="TPR_Trm732"/>
    <property type="match status" value="1"/>
</dbReference>